<keyword evidence="2" id="KW-1185">Reference proteome</keyword>
<accession>A0ABW0M434</accession>
<proteinExistence type="predicted"/>
<gene>
    <name evidence="1" type="ORF">ACFPPD_23195</name>
</gene>
<dbReference type="PROSITE" id="PS52050">
    <property type="entry name" value="WYL"/>
    <property type="match status" value="1"/>
</dbReference>
<evidence type="ECO:0000313" key="2">
    <source>
        <dbReference type="Proteomes" id="UP001596105"/>
    </source>
</evidence>
<dbReference type="RefSeq" id="WP_209745948.1">
    <property type="nucleotide sequence ID" value="NZ_JBHSMH010000101.1"/>
</dbReference>
<evidence type="ECO:0000313" key="1">
    <source>
        <dbReference type="EMBL" id="MFC5471586.1"/>
    </source>
</evidence>
<dbReference type="EMBL" id="JBHSMH010000101">
    <property type="protein sequence ID" value="MFC5471586.1"/>
    <property type="molecule type" value="Genomic_DNA"/>
</dbReference>
<organism evidence="1 2">
    <name type="scientific">Cohnella suwonensis</name>
    <dbReference type="NCBI Taxonomy" id="696072"/>
    <lineage>
        <taxon>Bacteria</taxon>
        <taxon>Bacillati</taxon>
        <taxon>Bacillota</taxon>
        <taxon>Bacilli</taxon>
        <taxon>Bacillales</taxon>
        <taxon>Paenibacillaceae</taxon>
        <taxon>Cohnella</taxon>
    </lineage>
</organism>
<name>A0ABW0M434_9BACL</name>
<reference evidence="2" key="1">
    <citation type="journal article" date="2019" name="Int. J. Syst. Evol. Microbiol.">
        <title>The Global Catalogue of Microorganisms (GCM) 10K type strain sequencing project: providing services to taxonomists for standard genome sequencing and annotation.</title>
        <authorList>
            <consortium name="The Broad Institute Genomics Platform"/>
            <consortium name="The Broad Institute Genome Sequencing Center for Infectious Disease"/>
            <person name="Wu L."/>
            <person name="Ma J."/>
        </authorList>
    </citation>
    <scope>NUCLEOTIDE SEQUENCE [LARGE SCALE GENOMIC DNA]</scope>
    <source>
        <strain evidence="2">CCUG 57113</strain>
    </source>
</reference>
<dbReference type="Proteomes" id="UP001596105">
    <property type="component" value="Unassembled WGS sequence"/>
</dbReference>
<protein>
    <submittedName>
        <fullName evidence="1">WYL domain-containing protein</fullName>
    </submittedName>
</protein>
<comment type="caution">
    <text evidence="1">The sequence shown here is derived from an EMBL/GenBank/DDBJ whole genome shotgun (WGS) entry which is preliminary data.</text>
</comment>
<sequence length="268" mass="31304">MNLFEKIFNYRIISRLDETGSFALTSQERTWLKTMLEHSASAAAFTPDTLSKLGELLQSESADDIREIIIEKAKSRERQVYHPMLRTLRRMIMLNLGIRLTYGIKHGGVKSNQTGFPYKLEYNMVKREWYLQWYSTRNHSLMSTKLHNIVSVEENVLSSERIAALKDLLNHLLEKRKERAVVQVIQTYNAELSRILYAFSCFEKSVSYDEASNVYFIHITYLADESEFLLSKIRFLGLRVKIVEGERLQERMRDSAAKALSRYGVTER</sequence>